<dbReference type="KEGG" id="palo:E6C60_2684"/>
<evidence type="ECO:0000313" key="1">
    <source>
        <dbReference type="EMBL" id="QCT03396.1"/>
    </source>
</evidence>
<dbReference type="OrthoDB" id="6443639at2"/>
<dbReference type="Proteomes" id="UP000300879">
    <property type="component" value="Chromosome"/>
</dbReference>
<keyword evidence="2" id="KW-1185">Reference proteome</keyword>
<gene>
    <name evidence="1" type="ORF">E6C60_2684</name>
</gene>
<reference evidence="1 2" key="1">
    <citation type="submission" date="2019-05" db="EMBL/GenBank/DDBJ databases">
        <authorList>
            <person name="Chen C."/>
        </authorList>
    </citation>
    <scope>NUCLEOTIDE SEQUENCE [LARGE SCALE GENOMIC DNA]</scope>
    <source>
        <strain evidence="1 2">HB172198</strain>
    </source>
</reference>
<sequence length="166" mass="19219">MFNTRPKKIVWALLAVFLVIVSLSFYEYVTMKVFQPNAKQFDQALLTAVDQGDTFNMSELVALEWDTLYVFPPYTSKQQMEELVGTSWTTSSYLGYYVVDKSSLGQHPLDDESFNNLVLVQKGNVVLDRTFTRREVDLTHLPSRISREYARFEVQDRVLKQADIES</sequence>
<protein>
    <submittedName>
        <fullName evidence="1">Uncharacterized protein</fullName>
    </submittedName>
</protein>
<dbReference type="EMBL" id="CP040396">
    <property type="protein sequence ID" value="QCT03396.1"/>
    <property type="molecule type" value="Genomic_DNA"/>
</dbReference>
<proteinExistence type="predicted"/>
<organism evidence="1 2">
    <name type="scientific">Paenibacillus algicola</name>
    <dbReference type="NCBI Taxonomy" id="2565926"/>
    <lineage>
        <taxon>Bacteria</taxon>
        <taxon>Bacillati</taxon>
        <taxon>Bacillota</taxon>
        <taxon>Bacilli</taxon>
        <taxon>Bacillales</taxon>
        <taxon>Paenibacillaceae</taxon>
        <taxon>Paenibacillus</taxon>
    </lineage>
</organism>
<dbReference type="AlphaFoldDB" id="A0A4P8XKY9"/>
<dbReference type="RefSeq" id="WP_138226279.1">
    <property type="nucleotide sequence ID" value="NZ_CP040396.1"/>
</dbReference>
<name>A0A4P8XKY9_9BACL</name>
<evidence type="ECO:0000313" key="2">
    <source>
        <dbReference type="Proteomes" id="UP000300879"/>
    </source>
</evidence>
<accession>A0A4P8XKY9</accession>